<name>A0A1I7X4Z9_HETBA</name>
<accession>A0A1I7X4Z9</accession>
<evidence type="ECO:0000313" key="2">
    <source>
        <dbReference type="WBParaSite" id="Hba_12496"/>
    </source>
</evidence>
<proteinExistence type="predicted"/>
<dbReference type="Proteomes" id="UP000095283">
    <property type="component" value="Unplaced"/>
</dbReference>
<sequence>MKPYLFLKVEELLLLRESLALFPVTKDYSMDQTVH</sequence>
<reference evidence="2" key="1">
    <citation type="submission" date="2016-11" db="UniProtKB">
        <authorList>
            <consortium name="WormBaseParasite"/>
        </authorList>
    </citation>
    <scope>IDENTIFICATION</scope>
</reference>
<evidence type="ECO:0000313" key="1">
    <source>
        <dbReference type="Proteomes" id="UP000095283"/>
    </source>
</evidence>
<protein>
    <submittedName>
        <fullName evidence="2">Uncharacterized protein</fullName>
    </submittedName>
</protein>
<dbReference type="AlphaFoldDB" id="A0A1I7X4Z9"/>
<organism evidence="1 2">
    <name type="scientific">Heterorhabditis bacteriophora</name>
    <name type="common">Entomopathogenic nematode worm</name>
    <dbReference type="NCBI Taxonomy" id="37862"/>
    <lineage>
        <taxon>Eukaryota</taxon>
        <taxon>Metazoa</taxon>
        <taxon>Ecdysozoa</taxon>
        <taxon>Nematoda</taxon>
        <taxon>Chromadorea</taxon>
        <taxon>Rhabditida</taxon>
        <taxon>Rhabditina</taxon>
        <taxon>Rhabditomorpha</taxon>
        <taxon>Strongyloidea</taxon>
        <taxon>Heterorhabditidae</taxon>
        <taxon>Heterorhabditis</taxon>
    </lineage>
</organism>
<dbReference type="WBParaSite" id="Hba_12496">
    <property type="protein sequence ID" value="Hba_12496"/>
    <property type="gene ID" value="Hba_12496"/>
</dbReference>
<keyword evidence="1" id="KW-1185">Reference proteome</keyword>